<sequence>MIVVIPVFIGRVIDNRAIYDIPPDNLEISNDHLLVVVRTEANNGRFYFEAEDVYGKG</sequence>
<protein>
    <submittedName>
        <fullName evidence="1">Uncharacterized protein</fullName>
    </submittedName>
</protein>
<keyword evidence="2" id="KW-1185">Reference proteome</keyword>
<gene>
    <name evidence="1" type="ORF">ANE_LOCUS16358</name>
</gene>
<name>A0A565BWZ1_9BRAS</name>
<proteinExistence type="predicted"/>
<dbReference type="EMBL" id="CABITT030000005">
    <property type="protein sequence ID" value="VVB05914.1"/>
    <property type="molecule type" value="Genomic_DNA"/>
</dbReference>
<evidence type="ECO:0000313" key="1">
    <source>
        <dbReference type="EMBL" id="VVB05914.1"/>
    </source>
</evidence>
<reference evidence="1" key="1">
    <citation type="submission" date="2019-07" db="EMBL/GenBank/DDBJ databases">
        <authorList>
            <person name="Dittberner H."/>
        </authorList>
    </citation>
    <scope>NUCLEOTIDE SEQUENCE [LARGE SCALE GENOMIC DNA]</scope>
</reference>
<dbReference type="Proteomes" id="UP000489600">
    <property type="component" value="Unassembled WGS sequence"/>
</dbReference>
<comment type="caution">
    <text evidence="1">The sequence shown here is derived from an EMBL/GenBank/DDBJ whole genome shotgun (WGS) entry which is preliminary data.</text>
</comment>
<organism evidence="1 2">
    <name type="scientific">Arabis nemorensis</name>
    <dbReference type="NCBI Taxonomy" id="586526"/>
    <lineage>
        <taxon>Eukaryota</taxon>
        <taxon>Viridiplantae</taxon>
        <taxon>Streptophyta</taxon>
        <taxon>Embryophyta</taxon>
        <taxon>Tracheophyta</taxon>
        <taxon>Spermatophyta</taxon>
        <taxon>Magnoliopsida</taxon>
        <taxon>eudicotyledons</taxon>
        <taxon>Gunneridae</taxon>
        <taxon>Pentapetalae</taxon>
        <taxon>rosids</taxon>
        <taxon>malvids</taxon>
        <taxon>Brassicales</taxon>
        <taxon>Brassicaceae</taxon>
        <taxon>Arabideae</taxon>
        <taxon>Arabis</taxon>
    </lineage>
</organism>
<dbReference type="AlphaFoldDB" id="A0A565BWZ1"/>
<accession>A0A565BWZ1</accession>
<evidence type="ECO:0000313" key="2">
    <source>
        <dbReference type="Proteomes" id="UP000489600"/>
    </source>
</evidence>